<protein>
    <recommendedName>
        <fullName evidence="4">SsuA/THI5-like domain-containing protein</fullName>
    </recommendedName>
</protein>
<reference evidence="5 6" key="1">
    <citation type="submission" date="2017-10" db="EMBL/GenBank/DDBJ databases">
        <title>The new phylogeny of genus Mycobacterium.</title>
        <authorList>
            <person name="Tortoli E."/>
            <person name="Trovato A."/>
            <person name="Cirillo D.M."/>
        </authorList>
    </citation>
    <scope>NUCLEOTIDE SEQUENCE [LARGE SCALE GENOMIC DNA]</scope>
    <source>
        <strain evidence="5 6">CCUG37673</strain>
    </source>
</reference>
<dbReference type="Gene3D" id="3.40.190.10">
    <property type="entry name" value="Periplasmic binding protein-like II"/>
    <property type="match status" value="2"/>
</dbReference>
<name>A0A2A7MUQ9_MYCAG</name>
<proteinExistence type="inferred from homology"/>
<dbReference type="PANTHER" id="PTHR30024:SF47">
    <property type="entry name" value="TAURINE-BINDING PERIPLASMIC PROTEIN"/>
    <property type="match status" value="1"/>
</dbReference>
<evidence type="ECO:0000256" key="3">
    <source>
        <dbReference type="ARBA" id="ARBA00022729"/>
    </source>
</evidence>
<keyword evidence="6" id="KW-1185">Reference proteome</keyword>
<dbReference type="EMBL" id="PDCP01000045">
    <property type="protein sequence ID" value="PEG35426.1"/>
    <property type="molecule type" value="Genomic_DNA"/>
</dbReference>
<dbReference type="GO" id="GO:0042918">
    <property type="term" value="P:alkanesulfonate transmembrane transport"/>
    <property type="evidence" value="ECO:0007669"/>
    <property type="project" value="TreeGrafter"/>
</dbReference>
<dbReference type="AlphaFoldDB" id="A0A2A7MUQ9"/>
<evidence type="ECO:0000259" key="4">
    <source>
        <dbReference type="Pfam" id="PF09084"/>
    </source>
</evidence>
<dbReference type="Pfam" id="PF09084">
    <property type="entry name" value="NMT1"/>
    <property type="match status" value="1"/>
</dbReference>
<dbReference type="GO" id="GO:0042597">
    <property type="term" value="C:periplasmic space"/>
    <property type="evidence" value="ECO:0007669"/>
    <property type="project" value="UniProtKB-SubCell"/>
</dbReference>
<accession>A0A2A7MUQ9</accession>
<comment type="subcellular location">
    <subcellularLocation>
        <location evidence="1">Periplasm</location>
    </subcellularLocation>
</comment>
<feature type="domain" description="SsuA/THI5-like" evidence="4">
    <location>
        <begin position="90"/>
        <end position="283"/>
    </location>
</feature>
<organism evidence="5 6">
    <name type="scientific">Mycolicibacterium agri</name>
    <name type="common">Mycobacterium agri</name>
    <dbReference type="NCBI Taxonomy" id="36811"/>
    <lineage>
        <taxon>Bacteria</taxon>
        <taxon>Bacillati</taxon>
        <taxon>Actinomycetota</taxon>
        <taxon>Actinomycetes</taxon>
        <taxon>Mycobacteriales</taxon>
        <taxon>Mycobacteriaceae</taxon>
        <taxon>Mycolicibacterium</taxon>
    </lineage>
</organism>
<evidence type="ECO:0000256" key="2">
    <source>
        <dbReference type="ARBA" id="ARBA00010742"/>
    </source>
</evidence>
<evidence type="ECO:0000313" key="5">
    <source>
        <dbReference type="EMBL" id="PEG35426.1"/>
    </source>
</evidence>
<dbReference type="OrthoDB" id="7808807at2"/>
<sequence>MSATAEHSRSLRANAIPFGRDIMTRISAPVRWMMPALIAVASLLLVTACGGGGGDSNAAQEGKGTLAIAFSNAVPQVEKVPTILASEQLEDEGYEIKLIWLQSSEDPVQAVVRGDAQIGTANTSTLFGATAQGAPVKAISAQNSPSYAMVVPPNVTTPEGLDGLRIGIHAQVSATALYTNLLLKDYPNVKPNLVVVPGSANRVQALIAGELDASVVQLSDLQVLEEKAPGKFHVLYNYATSMNDIVDSAIFTSDKFLKQNPDAVNDFLDALVAQQKRIKEDPQVLIDGIVANVPDVTPEQAKGFADTYLESNVWPEDANFTDESINATLDAVKEFGGLDGVPTREGCCTTEPLDGVLHK</sequence>
<comment type="caution">
    <text evidence="5">The sequence shown here is derived from an EMBL/GenBank/DDBJ whole genome shotgun (WGS) entry which is preliminary data.</text>
</comment>
<dbReference type="Proteomes" id="UP000220914">
    <property type="component" value="Unassembled WGS sequence"/>
</dbReference>
<gene>
    <name evidence="5" type="ORF">CQY20_21815</name>
</gene>
<evidence type="ECO:0000313" key="6">
    <source>
        <dbReference type="Proteomes" id="UP000220914"/>
    </source>
</evidence>
<evidence type="ECO:0000256" key="1">
    <source>
        <dbReference type="ARBA" id="ARBA00004418"/>
    </source>
</evidence>
<dbReference type="SUPFAM" id="SSF53850">
    <property type="entry name" value="Periplasmic binding protein-like II"/>
    <property type="match status" value="1"/>
</dbReference>
<dbReference type="PANTHER" id="PTHR30024">
    <property type="entry name" value="ALIPHATIC SULFONATES-BINDING PROTEIN-RELATED"/>
    <property type="match status" value="1"/>
</dbReference>
<dbReference type="InterPro" id="IPR015168">
    <property type="entry name" value="SsuA/THI5"/>
</dbReference>
<keyword evidence="3" id="KW-0732">Signal</keyword>
<comment type="similarity">
    <text evidence="2">Belongs to the bacterial solute-binding protein SsuA/TauA family.</text>
</comment>